<gene>
    <name evidence="1" type="primary">qseC_3</name>
    <name evidence="1" type="ORF">NCTC12282_04229</name>
</gene>
<dbReference type="AlphaFoldDB" id="A0A484ZPG4"/>
<dbReference type="EC" id="2.7.13.3" evidence="1"/>
<reference evidence="1 2" key="1">
    <citation type="submission" date="2019-03" db="EMBL/GenBank/DDBJ databases">
        <authorList>
            <consortium name="Pathogen Informatics"/>
        </authorList>
    </citation>
    <scope>NUCLEOTIDE SEQUENCE [LARGE SCALE GENOMIC DNA]</scope>
    <source>
        <strain evidence="1 2">NCTC12282</strain>
    </source>
</reference>
<organism evidence="1 2">
    <name type="scientific">Budvicia aquatica</name>
    <dbReference type="NCBI Taxonomy" id="82979"/>
    <lineage>
        <taxon>Bacteria</taxon>
        <taxon>Pseudomonadati</taxon>
        <taxon>Pseudomonadota</taxon>
        <taxon>Gammaproteobacteria</taxon>
        <taxon>Enterobacterales</taxon>
        <taxon>Budviciaceae</taxon>
        <taxon>Budvicia</taxon>
    </lineage>
</organism>
<name>A0A484ZPG4_9GAMM</name>
<sequence length="128" mass="14657">MLKSAIACGLFSTVSRLCLLSVLERSNLTDLLKILPENDKTSLKDGQYNQAREIFSFAIFTVDGKRLISNKNDDFDFNYSKDRLKLDNGPVFEENPALRTLWLRSQDGQFVIAVGQENTYRNKLTIKF</sequence>
<evidence type="ECO:0000313" key="2">
    <source>
        <dbReference type="Proteomes" id="UP000373449"/>
    </source>
</evidence>
<evidence type="ECO:0000313" key="1">
    <source>
        <dbReference type="EMBL" id="VFS49888.1"/>
    </source>
</evidence>
<dbReference type="Proteomes" id="UP000373449">
    <property type="component" value="Unassembled WGS sequence"/>
</dbReference>
<keyword evidence="1" id="KW-0808">Transferase</keyword>
<proteinExistence type="predicted"/>
<protein>
    <submittedName>
        <fullName evidence="1">Sensor protein qseC</fullName>
        <ecNumber evidence="1">2.7.13.3</ecNumber>
    </submittedName>
</protein>
<dbReference type="GO" id="GO:0004673">
    <property type="term" value="F:protein histidine kinase activity"/>
    <property type="evidence" value="ECO:0007669"/>
    <property type="project" value="UniProtKB-EC"/>
</dbReference>
<accession>A0A484ZPG4</accession>
<dbReference type="EMBL" id="CAADJA010000002">
    <property type="protein sequence ID" value="VFS49888.1"/>
    <property type="molecule type" value="Genomic_DNA"/>
</dbReference>